<keyword evidence="2" id="KW-1185">Reference proteome</keyword>
<dbReference type="EMBL" id="RCHU02000003">
    <property type="protein sequence ID" value="KAL3598914.1"/>
    <property type="molecule type" value="Genomic_DNA"/>
</dbReference>
<name>A0ACC4CMZ4_POPAL</name>
<protein>
    <submittedName>
        <fullName evidence="1">Uncharacterized protein</fullName>
    </submittedName>
</protein>
<organism evidence="1 2">
    <name type="scientific">Populus alba</name>
    <name type="common">White poplar</name>
    <dbReference type="NCBI Taxonomy" id="43335"/>
    <lineage>
        <taxon>Eukaryota</taxon>
        <taxon>Viridiplantae</taxon>
        <taxon>Streptophyta</taxon>
        <taxon>Embryophyta</taxon>
        <taxon>Tracheophyta</taxon>
        <taxon>Spermatophyta</taxon>
        <taxon>Magnoliopsida</taxon>
        <taxon>eudicotyledons</taxon>
        <taxon>Gunneridae</taxon>
        <taxon>Pentapetalae</taxon>
        <taxon>rosids</taxon>
        <taxon>fabids</taxon>
        <taxon>Malpighiales</taxon>
        <taxon>Salicaceae</taxon>
        <taxon>Saliceae</taxon>
        <taxon>Populus</taxon>
    </lineage>
</organism>
<evidence type="ECO:0000313" key="1">
    <source>
        <dbReference type="EMBL" id="KAL3598914.1"/>
    </source>
</evidence>
<gene>
    <name evidence="1" type="ORF">D5086_006832</name>
</gene>
<proteinExistence type="predicted"/>
<sequence>MGKLGCGIDGNLNEARFSEPMPWIGLYIAAASLVCALAMAADFIRGFRHRRFWFPSKYFSINATSLTIIAVAVKLSVDLNTAMPRRVDQLAKLSSGALLCTVMGNSMPYLGAMDNGDLCTNMIALGILVITVIVNIGIQLGTGVVYLYWKEHEYSNETRKREGKELKEELMKFWMMAHTSSPQFVVGRSVTCSASGAFCLLGAMTLAEAILRSYLMPRSFEFCTGESEYKWSAIVVLITQTIAVGVGTVAPAIRWFSALNIRCPTRRKKSSKRIFKVERYWIQLLVEMKECPLAIRIQDRFCRKLAHYANNKLVDLCLGMQTGIVLGSKVIQFISVYSMIWMLSLSDLCKKLRTMKPDSSISSGSGSESRSSTKPDLSRFVLHLEEGFKGVKEFDSGLVLSLDCDEPPNCWALPVATLTAIAVALPNWLDVDLRKLSVQAESTKEILEKLSDVAKTRFVDCKKILMNKCQKERPSKWPIKVLAANSMYRISQTLLQNCESTNDLVDERLFEALTVMISDILGACLTNLRHVIFHCLSRAVIEREYCVRRAVHILGKTEKIRKLLDQQPISTLDPDRMACIDEWRSLNDLKTSSPFIPYSAKSETVFSTSSDLYLTME</sequence>
<reference evidence="1 2" key="1">
    <citation type="journal article" date="2024" name="Plant Biotechnol. J.">
        <title>Genome and CRISPR/Cas9 system of a widespread forest tree (Populus alba) in the world.</title>
        <authorList>
            <person name="Liu Y.J."/>
            <person name="Jiang P.F."/>
            <person name="Han X.M."/>
            <person name="Li X.Y."/>
            <person name="Wang H.M."/>
            <person name="Wang Y.J."/>
            <person name="Wang X.X."/>
            <person name="Zeng Q.Y."/>
        </authorList>
    </citation>
    <scope>NUCLEOTIDE SEQUENCE [LARGE SCALE GENOMIC DNA]</scope>
    <source>
        <strain evidence="2">cv. PAL-ZL1</strain>
    </source>
</reference>
<evidence type="ECO:0000313" key="2">
    <source>
        <dbReference type="Proteomes" id="UP000309997"/>
    </source>
</evidence>
<dbReference type="Proteomes" id="UP000309997">
    <property type="component" value="Unassembled WGS sequence"/>
</dbReference>
<comment type="caution">
    <text evidence="1">The sequence shown here is derived from an EMBL/GenBank/DDBJ whole genome shotgun (WGS) entry which is preliminary data.</text>
</comment>
<accession>A0ACC4CMZ4</accession>